<proteinExistence type="predicted"/>
<gene>
    <name evidence="1" type="ORF">LWI28_004106</name>
</gene>
<keyword evidence="2" id="KW-1185">Reference proteome</keyword>
<dbReference type="EMBL" id="JAJSOW010000106">
    <property type="protein sequence ID" value="KAI9159997.1"/>
    <property type="molecule type" value="Genomic_DNA"/>
</dbReference>
<dbReference type="Pfam" id="PF04578">
    <property type="entry name" value="DUF594"/>
    <property type="match status" value="1"/>
</dbReference>
<dbReference type="PANTHER" id="PTHR31325">
    <property type="entry name" value="OS01G0798800 PROTEIN-RELATED"/>
    <property type="match status" value="1"/>
</dbReference>
<organism evidence="1 2">
    <name type="scientific">Acer negundo</name>
    <name type="common">Box elder</name>
    <dbReference type="NCBI Taxonomy" id="4023"/>
    <lineage>
        <taxon>Eukaryota</taxon>
        <taxon>Viridiplantae</taxon>
        <taxon>Streptophyta</taxon>
        <taxon>Embryophyta</taxon>
        <taxon>Tracheophyta</taxon>
        <taxon>Spermatophyta</taxon>
        <taxon>Magnoliopsida</taxon>
        <taxon>eudicotyledons</taxon>
        <taxon>Gunneridae</taxon>
        <taxon>Pentapetalae</taxon>
        <taxon>rosids</taxon>
        <taxon>malvids</taxon>
        <taxon>Sapindales</taxon>
        <taxon>Sapindaceae</taxon>
        <taxon>Hippocastanoideae</taxon>
        <taxon>Acereae</taxon>
        <taxon>Acer</taxon>
    </lineage>
</organism>
<comment type="caution">
    <text evidence="1">The sequence shown here is derived from an EMBL/GenBank/DDBJ whole genome shotgun (WGS) entry which is preliminary data.</text>
</comment>
<accession>A0AAD5ID65</accession>
<evidence type="ECO:0000313" key="2">
    <source>
        <dbReference type="Proteomes" id="UP001064489"/>
    </source>
</evidence>
<dbReference type="InterPro" id="IPR007658">
    <property type="entry name" value="DUF594"/>
</dbReference>
<reference evidence="1" key="1">
    <citation type="journal article" date="2022" name="Plant J.">
        <title>Strategies of tolerance reflected in two North American maple genomes.</title>
        <authorList>
            <person name="McEvoy S.L."/>
            <person name="Sezen U.U."/>
            <person name="Trouern-Trend A."/>
            <person name="McMahon S.M."/>
            <person name="Schaberg P.G."/>
            <person name="Yang J."/>
            <person name="Wegrzyn J.L."/>
            <person name="Swenson N.G."/>
        </authorList>
    </citation>
    <scope>NUCLEOTIDE SEQUENCE</scope>
    <source>
        <strain evidence="1">91603</strain>
    </source>
</reference>
<evidence type="ECO:0000313" key="1">
    <source>
        <dbReference type="EMBL" id="KAI9159997.1"/>
    </source>
</evidence>
<dbReference type="AlphaFoldDB" id="A0AAD5ID65"/>
<name>A0AAD5ID65_ACENE</name>
<protein>
    <submittedName>
        <fullName evidence="1">Uncharacterized protein</fullName>
    </submittedName>
</protein>
<sequence length="116" mass="13594">MNEIERRIKSSLEELEHATEEEMKWMELEQAVHHGTCHATEEEMTWIDNAVTLVRKVIDESQPLESKWKRIESTWMDTLGYAARKCNGNEHAQQLSSGGEFLTHVWLLLCHLMEEN</sequence>
<reference evidence="1" key="2">
    <citation type="submission" date="2023-02" db="EMBL/GenBank/DDBJ databases">
        <authorList>
            <person name="Swenson N.G."/>
            <person name="Wegrzyn J.L."/>
            <person name="Mcevoy S.L."/>
        </authorList>
    </citation>
    <scope>NUCLEOTIDE SEQUENCE</scope>
    <source>
        <strain evidence="1">91603</strain>
        <tissue evidence="1">Leaf</tissue>
    </source>
</reference>
<dbReference type="Proteomes" id="UP001064489">
    <property type="component" value="Chromosome 2"/>
</dbReference>